<evidence type="ECO:0000256" key="4">
    <source>
        <dbReference type="ARBA" id="ARBA00023136"/>
    </source>
</evidence>
<dbReference type="SUPFAM" id="SSF103473">
    <property type="entry name" value="MFS general substrate transporter"/>
    <property type="match status" value="1"/>
</dbReference>
<feature type="transmembrane region" description="Helical" evidence="5">
    <location>
        <begin position="353"/>
        <end position="372"/>
    </location>
</feature>
<dbReference type="STRING" id="413071.G9MSW1"/>
<evidence type="ECO:0000256" key="1">
    <source>
        <dbReference type="ARBA" id="ARBA00004141"/>
    </source>
</evidence>
<protein>
    <recommendedName>
        <fullName evidence="6">Major facilitator superfamily (MFS) profile domain-containing protein</fullName>
    </recommendedName>
</protein>
<feature type="transmembrane region" description="Helical" evidence="5">
    <location>
        <begin position="272"/>
        <end position="291"/>
    </location>
</feature>
<feature type="transmembrane region" description="Helical" evidence="5">
    <location>
        <begin position="90"/>
        <end position="107"/>
    </location>
</feature>
<reference evidence="7 8" key="1">
    <citation type="journal article" date="2011" name="Genome Biol.">
        <title>Comparative genome sequence analysis underscores mycoparasitism as the ancestral life style of Trichoderma.</title>
        <authorList>
            <person name="Kubicek C.P."/>
            <person name="Herrera-Estrella A."/>
            <person name="Seidl-Seiboth V."/>
            <person name="Martinez D.A."/>
            <person name="Druzhinina I.S."/>
            <person name="Thon M."/>
            <person name="Zeilinger S."/>
            <person name="Casas-Flores S."/>
            <person name="Horwitz B.A."/>
            <person name="Mukherjee P.K."/>
            <person name="Mukherjee M."/>
            <person name="Kredics L."/>
            <person name="Alcaraz L.D."/>
            <person name="Aerts A."/>
            <person name="Antal Z."/>
            <person name="Atanasova L."/>
            <person name="Cervantes-Badillo M.G."/>
            <person name="Challacombe J."/>
            <person name="Chertkov O."/>
            <person name="McCluskey K."/>
            <person name="Coulpier F."/>
            <person name="Deshpande N."/>
            <person name="von Doehren H."/>
            <person name="Ebbole D.J."/>
            <person name="Esquivel-Naranjo E.U."/>
            <person name="Fekete E."/>
            <person name="Flipphi M."/>
            <person name="Glaser F."/>
            <person name="Gomez-Rodriguez E.Y."/>
            <person name="Gruber S."/>
            <person name="Han C."/>
            <person name="Henrissat B."/>
            <person name="Hermosa R."/>
            <person name="Hernandez-Onate M."/>
            <person name="Karaffa L."/>
            <person name="Kosti I."/>
            <person name="Le Crom S."/>
            <person name="Lindquist E."/>
            <person name="Lucas S."/>
            <person name="Luebeck M."/>
            <person name="Luebeck P.S."/>
            <person name="Margeot A."/>
            <person name="Metz B."/>
            <person name="Misra M."/>
            <person name="Nevalainen H."/>
            <person name="Omann M."/>
            <person name="Packer N."/>
            <person name="Perrone G."/>
            <person name="Uresti-Rivera E.E."/>
            <person name="Salamov A."/>
            <person name="Schmoll M."/>
            <person name="Seiboth B."/>
            <person name="Shapiro H."/>
            <person name="Sukno S."/>
            <person name="Tamayo-Ramos J.A."/>
            <person name="Tisch D."/>
            <person name="Wiest A."/>
            <person name="Wilkinson H.H."/>
            <person name="Zhang M."/>
            <person name="Coutinho P.M."/>
            <person name="Kenerley C.M."/>
            <person name="Monte E."/>
            <person name="Baker S.E."/>
            <person name="Grigoriev I.V."/>
        </authorList>
    </citation>
    <scope>NUCLEOTIDE SEQUENCE [LARGE SCALE GENOMIC DNA]</scope>
    <source>
        <strain evidence="8">Gv29-8 / FGSC 10586</strain>
    </source>
</reference>
<feature type="transmembrane region" description="Helical" evidence="5">
    <location>
        <begin position="144"/>
        <end position="169"/>
    </location>
</feature>
<keyword evidence="4 5" id="KW-0472">Membrane</keyword>
<dbReference type="VEuPathDB" id="FungiDB:TRIVIDRAFT_27907"/>
<dbReference type="eggNOG" id="KOG0255">
    <property type="taxonomic scope" value="Eukaryota"/>
</dbReference>
<feature type="transmembrane region" description="Helical" evidence="5">
    <location>
        <begin position="52"/>
        <end position="70"/>
    </location>
</feature>
<dbReference type="GO" id="GO:0005886">
    <property type="term" value="C:plasma membrane"/>
    <property type="evidence" value="ECO:0007669"/>
    <property type="project" value="TreeGrafter"/>
</dbReference>
<evidence type="ECO:0000256" key="3">
    <source>
        <dbReference type="ARBA" id="ARBA00022989"/>
    </source>
</evidence>
<evidence type="ECO:0000259" key="6">
    <source>
        <dbReference type="PROSITE" id="PS50850"/>
    </source>
</evidence>
<dbReference type="InterPro" id="IPR036259">
    <property type="entry name" value="MFS_trans_sf"/>
</dbReference>
<name>G9MSW1_HYPVG</name>
<feature type="transmembrane region" description="Helical" evidence="5">
    <location>
        <begin position="444"/>
        <end position="466"/>
    </location>
</feature>
<feature type="transmembrane region" description="Helical" evidence="5">
    <location>
        <begin position="418"/>
        <end position="438"/>
    </location>
</feature>
<dbReference type="InParanoid" id="G9MSW1"/>
<keyword evidence="8" id="KW-1185">Reference proteome</keyword>
<dbReference type="GeneID" id="25792591"/>
<feature type="domain" description="Major facilitator superfamily (MFS) profile" evidence="6">
    <location>
        <begin position="51"/>
        <end position="472"/>
    </location>
</feature>
<feature type="transmembrane region" description="Helical" evidence="5">
    <location>
        <begin position="119"/>
        <end position="138"/>
    </location>
</feature>
<dbReference type="Gene3D" id="1.20.1250.20">
    <property type="entry name" value="MFS general substrate transporter like domains"/>
    <property type="match status" value="1"/>
</dbReference>
<comment type="subcellular location">
    <subcellularLocation>
        <location evidence="1">Membrane</location>
        <topology evidence="1">Multi-pass membrane protein</topology>
    </subcellularLocation>
</comment>
<keyword evidence="3 5" id="KW-1133">Transmembrane helix</keyword>
<gene>
    <name evidence="7" type="ORF">TRIVIDRAFT_27907</name>
</gene>
<proteinExistence type="predicted"/>
<dbReference type="Proteomes" id="UP000007115">
    <property type="component" value="Unassembled WGS sequence"/>
</dbReference>
<dbReference type="OMA" id="MRKLHIV"/>
<accession>G9MSW1</accession>
<feature type="transmembrane region" description="Helical" evidence="5">
    <location>
        <begin position="384"/>
        <end position="406"/>
    </location>
</feature>
<dbReference type="PROSITE" id="PS50850">
    <property type="entry name" value="MFS"/>
    <property type="match status" value="1"/>
</dbReference>
<dbReference type="EMBL" id="ABDF02000006">
    <property type="protein sequence ID" value="EHK23058.1"/>
    <property type="molecule type" value="Genomic_DNA"/>
</dbReference>
<evidence type="ECO:0000313" key="8">
    <source>
        <dbReference type="Proteomes" id="UP000007115"/>
    </source>
</evidence>
<dbReference type="PANTHER" id="PTHR23502">
    <property type="entry name" value="MAJOR FACILITATOR SUPERFAMILY"/>
    <property type="match status" value="1"/>
</dbReference>
<dbReference type="HOGENOM" id="CLU_008455_11_2_1"/>
<dbReference type="InterPro" id="IPR011701">
    <property type="entry name" value="MFS"/>
</dbReference>
<organism evidence="7 8">
    <name type="scientific">Hypocrea virens (strain Gv29-8 / FGSC 10586)</name>
    <name type="common">Gliocladium virens</name>
    <name type="synonym">Trichoderma virens</name>
    <dbReference type="NCBI Taxonomy" id="413071"/>
    <lineage>
        <taxon>Eukaryota</taxon>
        <taxon>Fungi</taxon>
        <taxon>Dikarya</taxon>
        <taxon>Ascomycota</taxon>
        <taxon>Pezizomycotina</taxon>
        <taxon>Sordariomycetes</taxon>
        <taxon>Hypocreomycetidae</taxon>
        <taxon>Hypocreales</taxon>
        <taxon>Hypocreaceae</taxon>
        <taxon>Trichoderma</taxon>
    </lineage>
</organism>
<evidence type="ECO:0000313" key="7">
    <source>
        <dbReference type="EMBL" id="EHK23058.1"/>
    </source>
</evidence>
<comment type="caution">
    <text evidence="7">The sequence shown here is derived from an EMBL/GenBank/DDBJ whole genome shotgun (WGS) entry which is preliminary data.</text>
</comment>
<feature type="transmembrane region" description="Helical" evidence="5">
    <location>
        <begin position="311"/>
        <end position="332"/>
    </location>
</feature>
<evidence type="ECO:0000256" key="2">
    <source>
        <dbReference type="ARBA" id="ARBA00022692"/>
    </source>
</evidence>
<dbReference type="InterPro" id="IPR020846">
    <property type="entry name" value="MFS_dom"/>
</dbReference>
<sequence>MGASTSENFWFDTSFDLPDEKNPTKFSRVWQTANTHHIKTHLTHIQGKRARVVAAGIATIANSALGSSLPSGAASDIAKTFLVKSSLQPVLINSLYMLGFAIGPLIFGPFSEHVGRRPVLIGTYLGYMIFTLCCAVSPNFPALLVFRLLCGIAAAAPNAVVGPVFADIFDQPGPRGKATSYFMCATSMVPPLGPIISGYATKYTWRLTFWIGLGIAGVLLPLVLCLPETYAPIIRKKYAAGSENAQKQESNLAQELRIVFSRPFVMISREPVVLFSSLYLALVYATLYLFFQAYPIIFEGVYKLSPGEVGLTFLPFSAGSVIALGLFLWYSSYHSAAAKAGALWANKIEYRRLPLACAGGPLIVVSLFWLGWTSYPGIHPAIPALSGLLFAVGYLIEFMALLNYITDAYRQFSASAHAIASTTRSIVAVCLPLAAPQMYEDLGIQWACSLLAFLTLIFACIPFVFLQYGDRLRKRSPFCQKLSSVELLP</sequence>
<feature type="transmembrane region" description="Helical" evidence="5">
    <location>
        <begin position="207"/>
        <end position="227"/>
    </location>
</feature>
<dbReference type="RefSeq" id="XP_013957257.1">
    <property type="nucleotide sequence ID" value="XM_014101782.1"/>
</dbReference>
<dbReference type="OrthoDB" id="5141738at2759"/>
<dbReference type="PANTHER" id="PTHR23502:SF74">
    <property type="entry name" value="MAJOR FACILITATOR SUPERFAMILY (MFS) PROFILE DOMAIN-CONTAINING PROTEIN"/>
    <property type="match status" value="1"/>
</dbReference>
<keyword evidence="2 5" id="KW-0812">Transmembrane</keyword>
<dbReference type="AlphaFoldDB" id="G9MSW1"/>
<dbReference type="CDD" id="cd17323">
    <property type="entry name" value="MFS_Tpo1_MDR_like"/>
    <property type="match status" value="1"/>
</dbReference>
<dbReference type="GO" id="GO:0022857">
    <property type="term" value="F:transmembrane transporter activity"/>
    <property type="evidence" value="ECO:0007669"/>
    <property type="project" value="InterPro"/>
</dbReference>
<dbReference type="Pfam" id="PF07690">
    <property type="entry name" value="MFS_1"/>
    <property type="match status" value="1"/>
</dbReference>
<feature type="transmembrane region" description="Helical" evidence="5">
    <location>
        <begin position="181"/>
        <end position="201"/>
    </location>
</feature>
<evidence type="ECO:0000256" key="5">
    <source>
        <dbReference type="SAM" id="Phobius"/>
    </source>
</evidence>